<evidence type="ECO:0000259" key="2">
    <source>
        <dbReference type="PROSITE" id="PS51886"/>
    </source>
</evidence>
<dbReference type="AlphaFoldDB" id="A0AAV8UKY9"/>
<gene>
    <name evidence="3" type="ORF">NDN08_004121</name>
</gene>
<feature type="region of interest" description="Disordered" evidence="1">
    <location>
        <begin position="33"/>
        <end position="53"/>
    </location>
</feature>
<keyword evidence="4" id="KW-1185">Reference proteome</keyword>
<dbReference type="SMART" id="SM00584">
    <property type="entry name" value="TLDc"/>
    <property type="match status" value="1"/>
</dbReference>
<comment type="caution">
    <text evidence="3">The sequence shown here is derived from an EMBL/GenBank/DDBJ whole genome shotgun (WGS) entry which is preliminary data.</text>
</comment>
<evidence type="ECO:0000313" key="3">
    <source>
        <dbReference type="EMBL" id="KAJ8901917.1"/>
    </source>
</evidence>
<dbReference type="PANTHER" id="PTHR23354">
    <property type="entry name" value="NUCLEOLAR PROTEIN 7/ESTROGEN RECEPTOR COACTIVATOR-RELATED"/>
    <property type="match status" value="1"/>
</dbReference>
<dbReference type="Proteomes" id="UP001157974">
    <property type="component" value="Unassembled WGS sequence"/>
</dbReference>
<dbReference type="Pfam" id="PF07534">
    <property type="entry name" value="TLD"/>
    <property type="match status" value="1"/>
</dbReference>
<evidence type="ECO:0000313" key="4">
    <source>
        <dbReference type="Proteomes" id="UP001157974"/>
    </source>
</evidence>
<dbReference type="EMBL" id="JAMWBK010000010">
    <property type="protein sequence ID" value="KAJ8901917.1"/>
    <property type="molecule type" value="Genomic_DNA"/>
</dbReference>
<proteinExistence type="predicted"/>
<name>A0AAV8UKY9_9RHOD</name>
<sequence>MIAALIVSLLLGLQLLFMLLSYRFFRNVRGGQPKQSTVQQRPTARNQNATVGSDASSASALPIAAQASLLSTAHIAPEAKVKLNGESSIVSAESDWNDLALAFPSRFQMSTLTRLFSTEVDGFSLAHMCVNLRGTVPSLLLFEDSNHARFGAFCMGDWSKASELKSTGTGENFVFKFDNDGKVQTYPWSRTNKSYQIKTRNYIAVGTGPEGNAIRIDSELLHGTSSYCETFTSPTLSSNKEFECLHAEAWKV</sequence>
<evidence type="ECO:0000256" key="1">
    <source>
        <dbReference type="SAM" id="MobiDB-lite"/>
    </source>
</evidence>
<protein>
    <recommendedName>
        <fullName evidence="2">TLDc domain-containing protein</fullName>
    </recommendedName>
</protein>
<dbReference type="InterPro" id="IPR006571">
    <property type="entry name" value="TLDc_dom"/>
</dbReference>
<dbReference type="PROSITE" id="PS51886">
    <property type="entry name" value="TLDC"/>
    <property type="match status" value="1"/>
</dbReference>
<accession>A0AAV8UKY9</accession>
<feature type="domain" description="TLDc" evidence="2">
    <location>
        <begin position="88"/>
        <end position="252"/>
    </location>
</feature>
<organism evidence="3 4">
    <name type="scientific">Rhodosorus marinus</name>
    <dbReference type="NCBI Taxonomy" id="101924"/>
    <lineage>
        <taxon>Eukaryota</taxon>
        <taxon>Rhodophyta</taxon>
        <taxon>Stylonematophyceae</taxon>
        <taxon>Stylonematales</taxon>
        <taxon>Stylonemataceae</taxon>
        <taxon>Rhodosorus</taxon>
    </lineage>
</organism>
<reference evidence="3 4" key="1">
    <citation type="journal article" date="2023" name="Nat. Commun.">
        <title>Origin of minicircular mitochondrial genomes in red algae.</title>
        <authorList>
            <person name="Lee Y."/>
            <person name="Cho C.H."/>
            <person name="Lee Y.M."/>
            <person name="Park S.I."/>
            <person name="Yang J.H."/>
            <person name="West J.A."/>
            <person name="Bhattacharya D."/>
            <person name="Yoon H.S."/>
        </authorList>
    </citation>
    <scope>NUCLEOTIDE SEQUENCE [LARGE SCALE GENOMIC DNA]</scope>
    <source>
        <strain evidence="3 4">CCMP1338</strain>
        <tissue evidence="3">Whole cell</tissue>
    </source>
</reference>